<organism evidence="3 4">
    <name type="scientific">Dicentrarchus labrax</name>
    <name type="common">European seabass</name>
    <name type="synonym">Morone labrax</name>
    <dbReference type="NCBI Taxonomy" id="13489"/>
    <lineage>
        <taxon>Eukaryota</taxon>
        <taxon>Metazoa</taxon>
        <taxon>Chordata</taxon>
        <taxon>Craniata</taxon>
        <taxon>Vertebrata</taxon>
        <taxon>Euteleostomi</taxon>
        <taxon>Actinopterygii</taxon>
        <taxon>Neopterygii</taxon>
        <taxon>Teleostei</taxon>
        <taxon>Neoteleostei</taxon>
        <taxon>Acanthomorphata</taxon>
        <taxon>Eupercaria</taxon>
        <taxon>Moronidae</taxon>
        <taxon>Dicentrarchus</taxon>
    </lineage>
</organism>
<dbReference type="PANTHER" id="PTHR45784">
    <property type="entry name" value="C-TYPE LECTIN DOMAIN FAMILY 20 MEMBER A-RELATED"/>
    <property type="match status" value="1"/>
</dbReference>
<dbReference type="Gene3D" id="3.10.100.10">
    <property type="entry name" value="Mannose-Binding Protein A, subunit A"/>
    <property type="match status" value="2"/>
</dbReference>
<reference evidence="3" key="2">
    <citation type="submission" date="2025-09" db="UniProtKB">
        <authorList>
            <consortium name="Ensembl"/>
        </authorList>
    </citation>
    <scope>IDENTIFICATION</scope>
</reference>
<dbReference type="SMART" id="SM00034">
    <property type="entry name" value="CLECT"/>
    <property type="match status" value="1"/>
</dbReference>
<dbReference type="SUPFAM" id="SSF56436">
    <property type="entry name" value="C-type lectin-like"/>
    <property type="match status" value="1"/>
</dbReference>
<dbReference type="PROSITE" id="PS50041">
    <property type="entry name" value="C_TYPE_LECTIN_2"/>
    <property type="match status" value="1"/>
</dbReference>
<keyword evidence="4" id="KW-1185">Reference proteome</keyword>
<keyword evidence="1" id="KW-1015">Disulfide bond</keyword>
<dbReference type="GeneTree" id="ENSGT00940000169840"/>
<dbReference type="Proteomes" id="UP000694389">
    <property type="component" value="Unassembled WGS sequence"/>
</dbReference>
<evidence type="ECO:0000313" key="3">
    <source>
        <dbReference type="Ensembl" id="ENSDLAP00005076925.1"/>
    </source>
</evidence>
<dbReference type="Ensembl" id="ENSDLAT00005085217.1">
    <property type="protein sequence ID" value="ENSDLAP00005076925.1"/>
    <property type="gene ID" value="ENSDLAG00005032492.1"/>
</dbReference>
<sequence>MINVSDLELFFLPVTNQTEKTYVFISDEKTWNDAQAYCREHYTDLPMIENIVENNEESMGNDTNSWRWSATGQTSKTGYHNWNVGEPNSYMANANCVIMDTNGKWYDTGCHSLRSFVCYDGKKRFYGFYLLT</sequence>
<dbReference type="InterPro" id="IPR016186">
    <property type="entry name" value="C-type_lectin-like/link_sf"/>
</dbReference>
<accession>A0A8P4K8L7</accession>
<dbReference type="Pfam" id="PF00059">
    <property type="entry name" value="Lectin_C"/>
    <property type="match status" value="1"/>
</dbReference>
<dbReference type="PROSITE" id="PS00615">
    <property type="entry name" value="C_TYPE_LECTIN_1"/>
    <property type="match status" value="1"/>
</dbReference>
<evidence type="ECO:0000256" key="1">
    <source>
        <dbReference type="ARBA" id="ARBA00023157"/>
    </source>
</evidence>
<dbReference type="InterPro" id="IPR001304">
    <property type="entry name" value="C-type_lectin-like"/>
</dbReference>
<dbReference type="InterPro" id="IPR018378">
    <property type="entry name" value="C-type_lectin_CS"/>
</dbReference>
<feature type="domain" description="C-type lectin" evidence="2">
    <location>
        <begin position="17"/>
        <end position="119"/>
    </location>
</feature>
<name>A0A8P4K8L7_DICLA</name>
<dbReference type="PANTHER" id="PTHR45784:SF3">
    <property type="entry name" value="C-TYPE LECTIN DOMAIN FAMILY 4 MEMBER K-LIKE-RELATED"/>
    <property type="match status" value="1"/>
</dbReference>
<reference evidence="3" key="1">
    <citation type="submission" date="2025-08" db="UniProtKB">
        <authorList>
            <consortium name="Ensembl"/>
        </authorList>
    </citation>
    <scope>IDENTIFICATION</scope>
</reference>
<dbReference type="InterPro" id="IPR016187">
    <property type="entry name" value="CTDL_fold"/>
</dbReference>
<dbReference type="AlphaFoldDB" id="A0A8P4K8L7"/>
<evidence type="ECO:0000259" key="2">
    <source>
        <dbReference type="PROSITE" id="PS50041"/>
    </source>
</evidence>
<evidence type="ECO:0000313" key="4">
    <source>
        <dbReference type="Proteomes" id="UP000694389"/>
    </source>
</evidence>
<protein>
    <recommendedName>
        <fullName evidence="2">C-type lectin domain-containing protein</fullName>
    </recommendedName>
</protein>
<proteinExistence type="predicted"/>